<dbReference type="PANTHER" id="PTHR40072:SF1">
    <property type="entry name" value="MOLYBDOPTERIN-GUANINE DINUCLEOTIDE BIOSYNTHESIS ADAPTER PROTEIN"/>
    <property type="match status" value="1"/>
</dbReference>
<dbReference type="RefSeq" id="WP_131570771.1">
    <property type="nucleotide sequence ID" value="NZ_JAINFK010000007.1"/>
</dbReference>
<dbReference type="GO" id="GO:0006777">
    <property type="term" value="P:Mo-molybdopterin cofactor biosynthetic process"/>
    <property type="evidence" value="ECO:0007669"/>
    <property type="project" value="InterPro"/>
</dbReference>
<dbReference type="OrthoDB" id="9804758at2"/>
<dbReference type="EMBL" id="SJST01000008">
    <property type="protein sequence ID" value="TCD11818.1"/>
    <property type="molecule type" value="Genomic_DNA"/>
</dbReference>
<proteinExistence type="predicted"/>
<dbReference type="CDD" id="cd03116">
    <property type="entry name" value="MobB"/>
    <property type="match status" value="1"/>
</dbReference>
<evidence type="ECO:0000313" key="3">
    <source>
        <dbReference type="Proteomes" id="UP000291301"/>
    </source>
</evidence>
<organism evidence="2 3">
    <name type="scientific">Oricola cellulosilytica</name>
    <dbReference type="NCBI Taxonomy" id="1429082"/>
    <lineage>
        <taxon>Bacteria</taxon>
        <taxon>Pseudomonadati</taxon>
        <taxon>Pseudomonadota</taxon>
        <taxon>Alphaproteobacteria</taxon>
        <taxon>Hyphomicrobiales</taxon>
        <taxon>Ahrensiaceae</taxon>
        <taxon>Oricola</taxon>
    </lineage>
</organism>
<sequence length="176" mass="19808">MTVPRIFGVTGWKNSGKTRMTAALVRELTARGWKVSTVKHAHHAFDIDRENTDSWNHRQAGAREVAIVSGKRWAIMHENAKREPEPPLADILAHLSPCDLVLVEGYKGETHEKIEMRRRESTTKARLADTDSHIVAVVSDEKKSRGECLPFFDHSEIEAIASFIERRTGLNKESAA</sequence>
<dbReference type="InterPro" id="IPR027417">
    <property type="entry name" value="P-loop_NTPase"/>
</dbReference>
<feature type="domain" description="Molybdopterin-guanine dinucleotide biosynthesis protein B (MobB)" evidence="1">
    <location>
        <begin position="6"/>
        <end position="140"/>
    </location>
</feature>
<evidence type="ECO:0000313" key="2">
    <source>
        <dbReference type="EMBL" id="TCD11818.1"/>
    </source>
</evidence>
<accession>A0A4V6N691</accession>
<dbReference type="Proteomes" id="UP000291301">
    <property type="component" value="Unassembled WGS sequence"/>
</dbReference>
<reference evidence="2 3" key="1">
    <citation type="journal article" date="2015" name="Antonie Van Leeuwenhoek">
        <title>Oricola cellulosilytica gen. nov., sp. nov., a cellulose-degrading bacterium of the family Phyllobacteriaceae isolated from surface seashore water, and emended descriptions of Mesorhizobium loti and Phyllobacterium myrsinacearum.</title>
        <authorList>
            <person name="Hameed A."/>
            <person name="Shahina M."/>
            <person name="Lai W.A."/>
            <person name="Lin S.Y."/>
            <person name="Young L.S."/>
            <person name="Liu Y.C."/>
            <person name="Hsu Y.H."/>
            <person name="Young C.C."/>
        </authorList>
    </citation>
    <scope>NUCLEOTIDE SEQUENCE [LARGE SCALE GENOMIC DNA]</scope>
    <source>
        <strain evidence="2 3">KCTC 52183</strain>
    </source>
</reference>
<keyword evidence="3" id="KW-1185">Reference proteome</keyword>
<dbReference type="InterPro" id="IPR052539">
    <property type="entry name" value="MGD_biosynthesis_adapter"/>
</dbReference>
<evidence type="ECO:0000259" key="1">
    <source>
        <dbReference type="Pfam" id="PF03205"/>
    </source>
</evidence>
<dbReference type="AlphaFoldDB" id="A0A4V6N691"/>
<dbReference type="Pfam" id="PF03205">
    <property type="entry name" value="MobB"/>
    <property type="match status" value="1"/>
</dbReference>
<comment type="caution">
    <text evidence="2">The sequence shown here is derived from an EMBL/GenBank/DDBJ whole genome shotgun (WGS) entry which is preliminary data.</text>
</comment>
<protein>
    <submittedName>
        <fullName evidence="2">Molybdopterin-guanine dinucleotide biosynthesis protein B</fullName>
    </submittedName>
</protein>
<dbReference type="Gene3D" id="3.40.50.300">
    <property type="entry name" value="P-loop containing nucleotide triphosphate hydrolases"/>
    <property type="match status" value="1"/>
</dbReference>
<dbReference type="GO" id="GO:0005525">
    <property type="term" value="F:GTP binding"/>
    <property type="evidence" value="ECO:0007669"/>
    <property type="project" value="InterPro"/>
</dbReference>
<dbReference type="PANTHER" id="PTHR40072">
    <property type="entry name" value="MOLYBDOPTERIN-GUANINE DINUCLEOTIDE BIOSYNTHESIS ADAPTER PROTEIN-RELATED"/>
    <property type="match status" value="1"/>
</dbReference>
<dbReference type="InterPro" id="IPR004435">
    <property type="entry name" value="MobB_dom"/>
</dbReference>
<dbReference type="SUPFAM" id="SSF52540">
    <property type="entry name" value="P-loop containing nucleoside triphosphate hydrolases"/>
    <property type="match status" value="1"/>
</dbReference>
<dbReference type="NCBIfam" id="TIGR00176">
    <property type="entry name" value="mobB"/>
    <property type="match status" value="1"/>
</dbReference>
<gene>
    <name evidence="2" type="primary">mobB</name>
    <name evidence="2" type="ORF">E0D97_15890</name>
</gene>
<name>A0A4V6N691_9HYPH</name>